<dbReference type="InterPro" id="IPR025525">
    <property type="entry name" value="hAT-like_transposase_RNase-H"/>
</dbReference>
<dbReference type="SUPFAM" id="SSF53098">
    <property type="entry name" value="Ribonuclease H-like"/>
    <property type="match status" value="1"/>
</dbReference>
<dbReference type="InterPro" id="IPR041577">
    <property type="entry name" value="RT_RNaseH_2"/>
</dbReference>
<protein>
    <submittedName>
        <fullName evidence="5">Zinc finger BED domain-containing protein RICESLEEPER 2-like</fullName>
    </submittedName>
</protein>
<proteinExistence type="predicted"/>
<keyword evidence="4" id="KW-1185">Reference proteome</keyword>
<dbReference type="GeneID" id="104743840"/>
<sequence>MAKLIGKDFPFVWSRECEEGFASLKEMLTIAPVFALPEQSEPYLVYTDATCNVIAYALRKLQKHENNYPTHDLEMTTVRKLNLRLRRWMELVADYDIEIAYHPGKANLVADTLSWKRAISAQEQDMETLVGEISALRLCVVSQELLGLEEVDRAYLLSRMRLAQENDVGLVNASEDVDWTRYIDKHWLLKKLIIGFKYVLDHKGKTIANTLLQCLADWGIEKVFTVTVDNATANSNALSEFQSTFSLIRTDSLVLNGDYMHMRCVGHIINLIVKDGMAEMDTSVTSVRTAISYVRSGPNRRKAFELRVETGRFTKGSLPLNVTTRWNSTYLMLTKAIKFKGAFDRMEFATLVVIASNTLNAHKCYSEIINIAVKLQLLCLNNDDDVKVNAEKMYKKFEKYWDGIKNINIMLVIASVFDPRKKMEFANLCFAELYGEYSTTAKGLNEAVLIVMRAMYKEYSERYAESTSQASGQSQSSSQAT</sequence>
<dbReference type="PANTHER" id="PTHR46481">
    <property type="entry name" value="ZINC FINGER BED DOMAIN-CONTAINING PROTEIN 4"/>
    <property type="match status" value="1"/>
</dbReference>
<feature type="domain" description="Reverse transcriptase/retrotransposon-derived protein RNase H-like" evidence="3">
    <location>
        <begin position="13"/>
        <end position="79"/>
    </location>
</feature>
<evidence type="ECO:0000259" key="2">
    <source>
        <dbReference type="Pfam" id="PF14372"/>
    </source>
</evidence>
<dbReference type="InterPro" id="IPR043502">
    <property type="entry name" value="DNA/RNA_pol_sf"/>
</dbReference>
<organism evidence="4 5">
    <name type="scientific">Camelina sativa</name>
    <name type="common">False flax</name>
    <name type="synonym">Myagrum sativum</name>
    <dbReference type="NCBI Taxonomy" id="90675"/>
    <lineage>
        <taxon>Eukaryota</taxon>
        <taxon>Viridiplantae</taxon>
        <taxon>Streptophyta</taxon>
        <taxon>Embryophyta</taxon>
        <taxon>Tracheophyta</taxon>
        <taxon>Spermatophyta</taxon>
        <taxon>Magnoliopsida</taxon>
        <taxon>eudicotyledons</taxon>
        <taxon>Gunneridae</taxon>
        <taxon>Pentapetalae</taxon>
        <taxon>rosids</taxon>
        <taxon>malvids</taxon>
        <taxon>Brassicales</taxon>
        <taxon>Brassicaceae</taxon>
        <taxon>Camelineae</taxon>
        <taxon>Camelina</taxon>
    </lineage>
</organism>
<dbReference type="PANTHER" id="PTHR46481:SF2">
    <property type="entry name" value="BED-TYPE DOMAIN-CONTAINING PROTEIN"/>
    <property type="match status" value="1"/>
</dbReference>
<dbReference type="RefSeq" id="XP_010463184.1">
    <property type="nucleotide sequence ID" value="XM_010464882.1"/>
</dbReference>
<evidence type="ECO:0000259" key="3">
    <source>
        <dbReference type="Pfam" id="PF17919"/>
    </source>
</evidence>
<dbReference type="Pfam" id="PF17919">
    <property type="entry name" value="RT_RNaseH_2"/>
    <property type="match status" value="1"/>
</dbReference>
<gene>
    <name evidence="5" type="primary">LOC104743840</name>
</gene>
<dbReference type="Pfam" id="PF14372">
    <property type="entry name" value="hAT-like_RNase-H"/>
    <property type="match status" value="1"/>
</dbReference>
<dbReference type="Proteomes" id="UP000694864">
    <property type="component" value="Chromosome 14"/>
</dbReference>
<evidence type="ECO:0000256" key="1">
    <source>
        <dbReference type="ARBA" id="ARBA00023125"/>
    </source>
</evidence>
<reference evidence="4" key="1">
    <citation type="journal article" date="2014" name="Nat. Commun.">
        <title>The emerging biofuel crop Camelina sativa retains a highly undifferentiated hexaploid genome structure.</title>
        <authorList>
            <person name="Kagale S."/>
            <person name="Koh C."/>
            <person name="Nixon J."/>
            <person name="Bollina V."/>
            <person name="Clarke W.E."/>
            <person name="Tuteja R."/>
            <person name="Spillane C."/>
            <person name="Robinson S.J."/>
            <person name="Links M.G."/>
            <person name="Clarke C."/>
            <person name="Higgins E.E."/>
            <person name="Huebert T."/>
            <person name="Sharpe A.G."/>
            <person name="Parkin I.A."/>
        </authorList>
    </citation>
    <scope>NUCLEOTIDE SEQUENCE [LARGE SCALE GENOMIC DNA]</scope>
    <source>
        <strain evidence="4">cv. DH55</strain>
    </source>
</reference>
<reference evidence="5" key="2">
    <citation type="submission" date="2025-08" db="UniProtKB">
        <authorList>
            <consortium name="RefSeq"/>
        </authorList>
    </citation>
    <scope>IDENTIFICATION</scope>
    <source>
        <tissue evidence="5">Leaf</tissue>
    </source>
</reference>
<evidence type="ECO:0000313" key="5">
    <source>
        <dbReference type="RefSeq" id="XP_010463184.1"/>
    </source>
</evidence>
<keyword evidence="1" id="KW-0238">DNA-binding</keyword>
<evidence type="ECO:0000313" key="4">
    <source>
        <dbReference type="Proteomes" id="UP000694864"/>
    </source>
</evidence>
<dbReference type="SUPFAM" id="SSF56672">
    <property type="entry name" value="DNA/RNA polymerases"/>
    <property type="match status" value="1"/>
</dbReference>
<name>A0ABM0VYP8_CAMSA</name>
<dbReference type="InterPro" id="IPR012337">
    <property type="entry name" value="RNaseH-like_sf"/>
</dbReference>
<accession>A0ABM0VYP8</accession>
<feature type="domain" description="hAT-like transposase RNase-H fold" evidence="2">
    <location>
        <begin position="361"/>
        <end position="459"/>
    </location>
</feature>
<dbReference type="InterPro" id="IPR052035">
    <property type="entry name" value="ZnF_BED_domain_contain"/>
</dbReference>